<accession>A0ABY7TDE9</accession>
<evidence type="ECO:0000313" key="4">
    <source>
        <dbReference type="Proteomes" id="UP001216139"/>
    </source>
</evidence>
<sequence>MVKTFTRPNFCIVFFIAVAMMSVYSAHANIFSTRNTFGLSIENPYLATPTISFSNTLAGKPYGSADFVPATSNSSAPITFNSSDASVATIVNGRVHIIGLGSSTITVTQGANSQFSAITTTATLTVVQASPAITFISNLSPQAYTTTDFLPATATLGASIIYTTDNANVATIINNKVHLISTGTVNITASIAPSPQYAATSVSTALVVQKSTPAIAFITGLNAKAFTTTDFAPATITPAVPVIFTSDNPAVATIINNNVHLVSAGTANITATITGTDLYNGTSRTTALTVVPSTPVITFLDLSAKPYTSTDIIPATVSPAVPVVYNSDNPAVATIINNRVHLVAIGSATITATTTGTDLYTGANQTVVLNVIKATPAITFISGLNVKPFTTTDFAPATITPAVPVIYTSDNPAVATIINNNVHIVGIGVANITAVVTGTDLYNGATQTTALNVVQATPIISFIPGLNSKAFSTTDFNPATSNPVVPITFTSSNLDVATIINNNVHLVGAGTTTITATITGNALYTGATSTSALTVTTATPIISFIAGLNTKPFTSVDFAPASSNPAVPIIYTSDNPAVATIINNNVHLVGLGTANITATIAGTSLYNSVTQTTAMNVVQATPVISFIAGLNAKPFTTVDFVPATTSPVIPIIFTSDNPAVATIINNNVHLVGLGTTNITANIAGTSLYSGIVQSTALNVVQATPIISFITGLNAKPFTTTDFAPATTSPAVPVIYTSDNPTVATIINNNVHLIGLGTANITTTIAGTSLYSGVVQSTALNVVQATPVISFIAGLNAKPFTTSDFTAASATPALPIIFTSSNPAVATIINNNVHLVGTGTTNIAATIAGSALYGGATATTALNVVTATPIISFIAGLNAKSFTTTDFAPASSSPALPIIYTSDNPAVATIINNNVHLVGLGTANITATIAGTDLYNGVTQTTAINVVQATPIISFIAGLNNKPFTATDFTAATASPAVPIIFTSDNPAVATIINNNVHLVGLGTANITATIAGTSLYSGVVQSTALNVVQAIPIISFIAGLNAKPFTTTDFAPATTSPAVPVIFTSDNPAVATIINNNVHVIGLGTANITATIAGTSLYSGVVQSTALNVVQATPVISFIAGLNAKSFTTADFTPASATPALPIIFTSDNPAVATIINNNVHLVGTGTANITATIAGSTLYTGATSTTALTVTTATPIISFVAGLNAKPFTSADFAPASSNPALPIIYTSDNPAVATIINNNVHLVGLGTANITATITNTSLYNGVTQTTALTVVQSAPIISFIAGLNAKPFTTVDFAPATTSPAVPIIFNSDNPAVATIINNNVHLVSTGTANITATVAGTSAYPGFTATTQLNVIKATPIISFIAGLNAKPFTANDFVAATSNPALPIIFSSDNPAVATIINNNVHLVGLGTANITATMDGSSNTLYNGTSATMPLTVTQATPIISFIAGLNARPFSTTDFVPATANPAIPIIFTSDNPDVATIINNYIHLIGLGTANITATTDASTLYTGINASTPLTVVKANPVISFIAGLNAKQFTSTDFTPASSNPAVPITYTSDNPAVATIVNNLVHLVGVGTANITATIAPGDLYNGTTASTPLVVTQATPIISFIAGLNAKQYSTTNFTPATANPVVPIIFTSDNPAVATIVNNQIHLVGLGTANITATIDGSGSNGLYNSVTATTPLIVIQATPVISFIAGLNAKPYTSVNFTPATSNPSEPITFTSDNPAVATIVNNQVHIVNLGTANITATIDGSTSNGLYNSATAVTPLNVIKATPIISFIAGLNAKAFTITDFAPASSNPALPITYSIDPSQASVATIVNNQVHLVGLGTATITATVDGSSTTLYNSTSSSSALVVTKSAPVITFIPGLSPKAYGTADFAPATAAPAVPITYQSSNLSVATIVSGKVHIVGLGTTTITATISDNSQYSGTTASATLTISQGTPVITFASNLSPRFYGSGNFTPASATLGAPITYTLSNNNVISISSSNAAQIIGVGTVTITATTPSNNLYVGTTASATVTINQATPVISFIAGLNPKPYTSINFTPATATFSAPITFTSDNPAVATIVSNQVHLVGLGTANITATTPNNAFYVGQTLTTAINVIKSSPVITFVSNFSPRDYGTANFTPATATLGAPVTLTSDNPAVATIVSGQVHIVAPGTANITATTPDNTLFNGATLTAQLVINKATPILTFAALPAKTYGDNPSGIVLNATTTNSTIPVTYSSDNTAVATIGGTSNNTLFIVGAGTANIIAAQVGNSFYNPVSVTNSFSVNKVDQTISFAPLNAKTYGDADFNLTANASSGVVTYTSSAPSVATVSGNTVHILGTGTTVITASQAGSNNYNAATPIQQTLTVNKANQTITFNTLADRAYGDAGFDLAATASSGLGVTYTSSNPAVAAVTGNTVTIIGVGSTTITATQNGNDNYNAATALQQTLNVGKATQAITFNTLPGKSYGDADFDLNASASSGLSVEYLSSNPAVASVSGNTVTIIGAGSTIITASQSGNDNYSEATPVQQTLNVGEADQTITFNTLPGKTFGDAGFNLSATASSGLYVNYTSSNLNVATVSGNTVTIVGGGSATITASQGGNDNYNAATNVQQTLNVGKANQTIAFNSLAPKFVGDANFDLTATTSSGLGITYSSSDNSVATVTGNTITVVGAGSATITATQAGNDNYSAATPVQQLLTVNKVSQTITFNTLPNKFLGDASFDLNASATSGLAVSYVSSNTAVATITGNTVTILSSGSASITASQPGDATYGAATPVTRSLTVGKQDQTITFTTLPAKTLGDADFSLTATSTNATIPVTYSSGNTAVAVIIDGNLHIVGAGTATITGSQAGSANYNAAADVVQTLTVNKAAQTITFNTLTDKVFGDADFALLATSSSGLAVSYVSSNTAVATISGNTVHIIGVGTSTITASQSGNASYSAATAVLQTLNVGKASQTISFDALIAKTYGNADFNLSATSSSGLPVSYSSSNTAVATISGNTVHIVRAGTTNIIASQSGNGSYAAATNVQQQLAINTVAIAITAVASSKAYGSVDPQLTYTYTGTLAAGDNFTGALTRAAGENVNTYAINQGTLALNGNYTLTYNGAVFSITKKVLTVTADNQAKTYGTANPAFTIKYSGFVNNETTSNLTSLPTVSTDATVASNAGTYVITPAGGSAANYDFNYVTGTFTINKATLTATAGNSTRVYGTANPDFTVTYSGFVNGDTQTAISTLATASTAATVNTAVGTYTINPVGGAAVNYQFTYAPGTLTITKATRSITFSNPLVKTYGDADFDGGATAPGNDAITYTSDNAAVATVVNGKLHITGAGNANITASLPDNANYFATASVTQPLIVNKANQTIRFNAIPALNRGVTYDLSIVTASSGLPVNFTSSDAKIAAINSQSLTAVSIGVANITASQTGNANYNAATSVMQSANVQDPSGQEIIVHQAMSPNGDGINDVLFIEGISEHPTNHVTLINRNGVKIYEINNYDNLSRAFDGHSNITGALMQAGTYFYLVEYTVNGEGRHKTGYFVLKY</sequence>
<gene>
    <name evidence="3" type="ORF">PQO05_04505</name>
</gene>
<feature type="domain" description="BIG2" evidence="2">
    <location>
        <begin position="1270"/>
        <end position="1348"/>
    </location>
</feature>
<feature type="domain" description="BIG2" evidence="2">
    <location>
        <begin position="1349"/>
        <end position="1429"/>
    </location>
</feature>
<dbReference type="Pfam" id="PF13585">
    <property type="entry name" value="CHU_C"/>
    <property type="match status" value="1"/>
</dbReference>
<feature type="domain" description="BIG2" evidence="2">
    <location>
        <begin position="1597"/>
        <end position="1678"/>
    </location>
</feature>
<feature type="domain" description="BIG2" evidence="2">
    <location>
        <begin position="2860"/>
        <end position="2932"/>
    </location>
</feature>
<proteinExistence type="predicted"/>
<feature type="domain" description="BIG2" evidence="2">
    <location>
        <begin position="205"/>
        <end position="283"/>
    </location>
</feature>
<feature type="domain" description="BIG2" evidence="2">
    <location>
        <begin position="1935"/>
        <end position="2017"/>
    </location>
</feature>
<feature type="domain" description="BIG2" evidence="2">
    <location>
        <begin position="374"/>
        <end position="446"/>
    </location>
</feature>
<keyword evidence="4" id="KW-1185">Reference proteome</keyword>
<dbReference type="Gene3D" id="2.60.40.1080">
    <property type="match status" value="19"/>
</dbReference>
<feature type="domain" description="BIG2" evidence="2">
    <location>
        <begin position="284"/>
        <end position="364"/>
    </location>
</feature>
<organism evidence="3 4">
    <name type="scientific">Mucilaginibacter jinjuensis</name>
    <dbReference type="NCBI Taxonomy" id="1176721"/>
    <lineage>
        <taxon>Bacteria</taxon>
        <taxon>Pseudomonadati</taxon>
        <taxon>Bacteroidota</taxon>
        <taxon>Sphingobacteriia</taxon>
        <taxon>Sphingobacteriales</taxon>
        <taxon>Sphingobacteriaceae</taxon>
        <taxon>Mucilaginibacter</taxon>
    </lineage>
</organism>
<feature type="domain" description="BIG2" evidence="2">
    <location>
        <begin position="2610"/>
        <end position="2682"/>
    </location>
</feature>
<feature type="chain" id="PRO_5045190173" evidence="1">
    <location>
        <begin position="29"/>
        <end position="3527"/>
    </location>
</feature>
<feature type="domain" description="BIG2" evidence="2">
    <location>
        <begin position="1185"/>
        <end position="1266"/>
    </location>
</feature>
<dbReference type="Pfam" id="PF18676">
    <property type="entry name" value="MBG_2"/>
    <property type="match status" value="3"/>
</dbReference>
<evidence type="ECO:0000259" key="2">
    <source>
        <dbReference type="SMART" id="SM00635"/>
    </source>
</evidence>
<dbReference type="Gene3D" id="3.30.160.710">
    <property type="match status" value="2"/>
</dbReference>
<reference evidence="3 4" key="1">
    <citation type="submission" date="2023-02" db="EMBL/GenBank/DDBJ databases">
        <title>Genome sequence of Mucilaginibacter jinjuensis strain KACC 16571.</title>
        <authorList>
            <person name="Kim S."/>
            <person name="Heo J."/>
            <person name="Kwon S.-W."/>
        </authorList>
    </citation>
    <scope>NUCLEOTIDE SEQUENCE [LARGE SCALE GENOMIC DNA]</scope>
    <source>
        <strain evidence="3 4">KACC 16571</strain>
    </source>
</reference>
<feature type="signal peptide" evidence="1">
    <location>
        <begin position="1"/>
        <end position="28"/>
    </location>
</feature>
<feature type="domain" description="BIG2" evidence="2">
    <location>
        <begin position="696"/>
        <end position="774"/>
    </location>
</feature>
<dbReference type="SUPFAM" id="SSF49373">
    <property type="entry name" value="Invasin/intimin cell-adhesion fragments"/>
    <property type="match status" value="14"/>
</dbReference>
<dbReference type="InterPro" id="IPR041286">
    <property type="entry name" value="MBG_2"/>
</dbReference>
<dbReference type="InterPro" id="IPR008964">
    <property type="entry name" value="Invasin/intimin_cell_adhesion"/>
</dbReference>
<feature type="domain" description="BIG2" evidence="2">
    <location>
        <begin position="3264"/>
        <end position="3334"/>
    </location>
</feature>
<keyword evidence="1" id="KW-0732">Signal</keyword>
<feature type="domain" description="BIG2" evidence="2">
    <location>
        <begin position="1027"/>
        <end position="1102"/>
    </location>
</feature>
<feature type="domain" description="BIG2" evidence="2">
    <location>
        <begin position="939"/>
        <end position="1020"/>
    </location>
</feature>
<protein>
    <submittedName>
        <fullName evidence="3">MBG domain-containing protein</fullName>
    </submittedName>
</protein>
<feature type="domain" description="BIG2" evidence="2">
    <location>
        <begin position="123"/>
        <end position="201"/>
    </location>
</feature>
<dbReference type="Proteomes" id="UP001216139">
    <property type="component" value="Chromosome"/>
</dbReference>
<name>A0ABY7TDE9_9SPHI</name>
<feature type="domain" description="BIG2" evidence="2">
    <location>
        <begin position="778"/>
        <end position="856"/>
    </location>
</feature>
<evidence type="ECO:0000313" key="3">
    <source>
        <dbReference type="EMBL" id="WCT13192.1"/>
    </source>
</evidence>
<feature type="domain" description="BIG2" evidence="2">
    <location>
        <begin position="1106"/>
        <end position="1184"/>
    </location>
</feature>
<feature type="domain" description="BIG2" evidence="2">
    <location>
        <begin position="1515"/>
        <end position="1596"/>
    </location>
</feature>
<feature type="domain" description="BIG2" evidence="2">
    <location>
        <begin position="1862"/>
        <end position="1934"/>
    </location>
</feature>
<evidence type="ECO:0000256" key="1">
    <source>
        <dbReference type="SAM" id="SignalP"/>
    </source>
</evidence>
<feature type="domain" description="BIG2" evidence="2">
    <location>
        <begin position="3347"/>
        <end position="3417"/>
    </location>
</feature>
<feature type="domain" description="BIG2" evidence="2">
    <location>
        <begin position="2943"/>
        <end position="3015"/>
    </location>
</feature>
<dbReference type="InterPro" id="IPR026341">
    <property type="entry name" value="T9SS_type_B"/>
</dbReference>
<dbReference type="SMART" id="SM00635">
    <property type="entry name" value="BID_2"/>
    <property type="match status" value="31"/>
</dbReference>
<feature type="domain" description="BIG2" evidence="2">
    <location>
        <begin position="2018"/>
        <end position="2099"/>
    </location>
</feature>
<dbReference type="EMBL" id="CP117167">
    <property type="protein sequence ID" value="WCT13192.1"/>
    <property type="molecule type" value="Genomic_DNA"/>
</dbReference>
<dbReference type="InterPro" id="IPR003343">
    <property type="entry name" value="Big_2"/>
</dbReference>
<feature type="domain" description="BIG2" evidence="2">
    <location>
        <begin position="2279"/>
        <end position="2350"/>
    </location>
</feature>
<feature type="domain" description="BIG2" evidence="2">
    <location>
        <begin position="529"/>
        <end position="610"/>
    </location>
</feature>
<feature type="domain" description="BIG2" evidence="2">
    <location>
        <begin position="860"/>
        <end position="938"/>
    </location>
</feature>
<dbReference type="NCBIfam" id="TIGR04131">
    <property type="entry name" value="Bac_Flav_CTERM"/>
    <property type="match status" value="1"/>
</dbReference>
<feature type="domain" description="BIG2" evidence="2">
    <location>
        <begin position="1433"/>
        <end position="1514"/>
    </location>
</feature>
<dbReference type="RefSeq" id="WP_273631466.1">
    <property type="nucleotide sequence ID" value="NZ_CP117167.1"/>
</dbReference>
<feature type="domain" description="BIG2" evidence="2">
    <location>
        <begin position="1767"/>
        <end position="1849"/>
    </location>
</feature>
<feature type="domain" description="BIG2" evidence="2">
    <location>
        <begin position="2352"/>
        <end position="2433"/>
    </location>
</feature>
<feature type="domain" description="BIG2" evidence="2">
    <location>
        <begin position="450"/>
        <end position="528"/>
    </location>
</feature>
<feature type="domain" description="BIG2" evidence="2">
    <location>
        <begin position="2100"/>
        <end position="2181"/>
    </location>
</feature>
<feature type="domain" description="BIG2" evidence="2">
    <location>
        <begin position="1682"/>
        <end position="1763"/>
    </location>
</feature>